<dbReference type="PANTHER" id="PTHR43698:SF1">
    <property type="entry name" value="BLL4564 PROTEIN"/>
    <property type="match status" value="1"/>
</dbReference>
<keyword evidence="4" id="KW-1185">Reference proteome</keyword>
<proteinExistence type="predicted"/>
<dbReference type="EMBL" id="QNUL01000046">
    <property type="protein sequence ID" value="REA55518.1"/>
    <property type="molecule type" value="Genomic_DNA"/>
</dbReference>
<name>A0A3D8Y2Q8_9BACT</name>
<dbReference type="OrthoDB" id="9802489at2"/>
<evidence type="ECO:0000259" key="2">
    <source>
        <dbReference type="Pfam" id="PF07883"/>
    </source>
</evidence>
<dbReference type="Proteomes" id="UP000256373">
    <property type="component" value="Unassembled WGS sequence"/>
</dbReference>
<evidence type="ECO:0000313" key="3">
    <source>
        <dbReference type="EMBL" id="REA55518.1"/>
    </source>
</evidence>
<reference evidence="3 4" key="1">
    <citation type="submission" date="2018-07" db="EMBL/GenBank/DDBJ databases">
        <title>Dyadobacter roseus sp. nov., isolated from rose rhizosphere soil.</title>
        <authorList>
            <person name="Chen L."/>
        </authorList>
    </citation>
    <scope>NUCLEOTIDE SEQUENCE [LARGE SCALE GENOMIC DNA]</scope>
    <source>
        <strain evidence="3 4">RS19</strain>
    </source>
</reference>
<dbReference type="InterPro" id="IPR011051">
    <property type="entry name" value="RmlC_Cupin_sf"/>
</dbReference>
<feature type="signal peptide" evidence="1">
    <location>
        <begin position="1"/>
        <end position="25"/>
    </location>
</feature>
<feature type="domain" description="Cupin type-2" evidence="2">
    <location>
        <begin position="73"/>
        <end position="128"/>
    </location>
</feature>
<gene>
    <name evidence="3" type="ORF">DSL64_28040</name>
</gene>
<dbReference type="Pfam" id="PF07883">
    <property type="entry name" value="Cupin_2"/>
    <property type="match status" value="1"/>
</dbReference>
<dbReference type="CDD" id="cd02233">
    <property type="entry name" value="cupin_HNL-like"/>
    <property type="match status" value="1"/>
</dbReference>
<dbReference type="Gene3D" id="2.60.120.10">
    <property type="entry name" value="Jelly Rolls"/>
    <property type="match status" value="1"/>
</dbReference>
<evidence type="ECO:0000256" key="1">
    <source>
        <dbReference type="SAM" id="SignalP"/>
    </source>
</evidence>
<accession>A0A3D8Y2Q8</accession>
<feature type="chain" id="PRO_5017790746" evidence="1">
    <location>
        <begin position="26"/>
        <end position="165"/>
    </location>
</feature>
<protein>
    <submittedName>
        <fullName evidence="3">Cupin domain-containing protein</fullName>
    </submittedName>
</protein>
<organism evidence="3 4">
    <name type="scientific">Dyadobacter luteus</name>
    <dbReference type="NCBI Taxonomy" id="2259619"/>
    <lineage>
        <taxon>Bacteria</taxon>
        <taxon>Pseudomonadati</taxon>
        <taxon>Bacteroidota</taxon>
        <taxon>Cytophagia</taxon>
        <taxon>Cytophagales</taxon>
        <taxon>Spirosomataceae</taxon>
        <taxon>Dyadobacter</taxon>
    </lineage>
</organism>
<keyword evidence="1" id="KW-0732">Signal</keyword>
<dbReference type="InterPro" id="IPR013096">
    <property type="entry name" value="Cupin_2"/>
</dbReference>
<dbReference type="InterPro" id="IPR047263">
    <property type="entry name" value="HNL-like_cupin"/>
</dbReference>
<dbReference type="SUPFAM" id="SSF51182">
    <property type="entry name" value="RmlC-like cupins"/>
    <property type="match status" value="1"/>
</dbReference>
<dbReference type="PANTHER" id="PTHR43698">
    <property type="entry name" value="RIBD C-TERMINAL DOMAIN CONTAINING PROTEIN"/>
    <property type="match status" value="1"/>
</dbReference>
<dbReference type="AlphaFoldDB" id="A0A3D8Y2Q8"/>
<evidence type="ECO:0000313" key="4">
    <source>
        <dbReference type="Proteomes" id="UP000256373"/>
    </source>
</evidence>
<sequence length="165" mass="18234">MANKKSYLKFYLALILVLSQYLAYAQSKSSAIFSEKPIFPKGQRAPEKNFTGTVWVYSLIQADSAFNIPVANVTFEPGARSHWHTHGGGQALIAIDGIGYYQEKGKPVRILRKGDSVKCPPNTPHWHGASPDVGFTQIAVTPNAASGRVTWLQPVSDQEYKLKEK</sequence>
<dbReference type="InterPro" id="IPR014710">
    <property type="entry name" value="RmlC-like_jellyroll"/>
</dbReference>
<comment type="caution">
    <text evidence="3">The sequence shown here is derived from an EMBL/GenBank/DDBJ whole genome shotgun (WGS) entry which is preliminary data.</text>
</comment>